<gene>
    <name evidence="2" type="ORF">NLJ89_g10612</name>
</gene>
<evidence type="ECO:0008006" key="4">
    <source>
        <dbReference type="Google" id="ProtNLM"/>
    </source>
</evidence>
<organism evidence="2 3">
    <name type="scientific">Agrocybe chaxingu</name>
    <dbReference type="NCBI Taxonomy" id="84603"/>
    <lineage>
        <taxon>Eukaryota</taxon>
        <taxon>Fungi</taxon>
        <taxon>Dikarya</taxon>
        <taxon>Basidiomycota</taxon>
        <taxon>Agaricomycotina</taxon>
        <taxon>Agaricomycetes</taxon>
        <taxon>Agaricomycetidae</taxon>
        <taxon>Agaricales</taxon>
        <taxon>Agaricineae</taxon>
        <taxon>Strophariaceae</taxon>
        <taxon>Agrocybe</taxon>
    </lineage>
</organism>
<evidence type="ECO:0000313" key="2">
    <source>
        <dbReference type="EMBL" id="KAJ3495514.1"/>
    </source>
</evidence>
<dbReference type="Gene3D" id="3.80.10.10">
    <property type="entry name" value="Ribonuclease Inhibitor"/>
    <property type="match status" value="1"/>
</dbReference>
<evidence type="ECO:0000256" key="1">
    <source>
        <dbReference type="SAM" id="Coils"/>
    </source>
</evidence>
<keyword evidence="1" id="KW-0175">Coiled coil</keyword>
<dbReference type="SUPFAM" id="SSF52047">
    <property type="entry name" value="RNI-like"/>
    <property type="match status" value="1"/>
</dbReference>
<keyword evidence="3" id="KW-1185">Reference proteome</keyword>
<dbReference type="InterPro" id="IPR032675">
    <property type="entry name" value="LRR_dom_sf"/>
</dbReference>
<feature type="coiled-coil region" evidence="1">
    <location>
        <begin position="48"/>
        <end position="75"/>
    </location>
</feature>
<name>A0A9W8JNJ2_9AGAR</name>
<proteinExistence type="predicted"/>
<sequence>MGSATGHFPTSLTAMLHSSYVPSLQDRARVQESINEVELAISTVDAELIRAHAALAELEGRRHQLEATLATHQSIVAPIRSLPQEILREIFRFACAGRIIQWPFNPTETSLPWCLGRVCSYWRKTFLSVQGLWANIDLTFNMKPAPKNMGKALSFLGAVLERSGEELLTLSVTADGTGIDTILGALLYHSRRWLDLSLHIERLFEHYPPLLSPAKSRIPNLRRLRLSTSPSRVDNANAALDAFQTAPKLREVVASKIDNPFHFLRLPWSQITHYTSKFNRFHEGEFVQMLAAMPNLVFFSSERERVLEMGSLPPAALPQLKSLIVANKAMYMAKTHQCILAPNLASLTIDAITAFPEQDVLHFVRSQCQATLTHLDLTLPSDSDPGGVISILIYVPNLTSLRLSIHNPPERLVERLSYFPQSNGGVTLLRKLTTFELECTGCSYTSSRAIADMLVSRMTISWGDNATLQSIKVKLSSPPLSDLPSSEKPGNLRELMLILRPHEKDISSSELLCIRWGRYFFTVASL</sequence>
<comment type="caution">
    <text evidence="2">The sequence shown here is derived from an EMBL/GenBank/DDBJ whole genome shotgun (WGS) entry which is preliminary data.</text>
</comment>
<dbReference type="Proteomes" id="UP001148786">
    <property type="component" value="Unassembled WGS sequence"/>
</dbReference>
<protein>
    <recommendedName>
        <fullName evidence="4">F-box domain-containing protein</fullName>
    </recommendedName>
</protein>
<accession>A0A9W8JNJ2</accession>
<dbReference type="EMBL" id="JANKHO010002022">
    <property type="protein sequence ID" value="KAJ3495514.1"/>
    <property type="molecule type" value="Genomic_DNA"/>
</dbReference>
<evidence type="ECO:0000313" key="3">
    <source>
        <dbReference type="Proteomes" id="UP001148786"/>
    </source>
</evidence>
<dbReference type="AlphaFoldDB" id="A0A9W8JNJ2"/>
<reference evidence="2" key="1">
    <citation type="submission" date="2022-07" db="EMBL/GenBank/DDBJ databases">
        <title>Genome Sequence of Agrocybe chaxingu.</title>
        <authorList>
            <person name="Buettner E."/>
        </authorList>
    </citation>
    <scope>NUCLEOTIDE SEQUENCE</scope>
    <source>
        <strain evidence="2">MP-N11</strain>
    </source>
</reference>
<dbReference type="OrthoDB" id="3025967at2759"/>